<dbReference type="InterPro" id="IPR000873">
    <property type="entry name" value="AMP-dep_synth/lig_dom"/>
</dbReference>
<dbReference type="Pfam" id="PF13193">
    <property type="entry name" value="AMP-binding_C"/>
    <property type="match status" value="1"/>
</dbReference>
<proteinExistence type="predicted"/>
<sequence>MHRMRIIGISHLDDLPAEHASSVPASALETEIALIWQEVLGRSGVRPSDHFFELGGDSLGVVRVAARIQERYRVRIPLAELFTTPTLTGMAARVKTALGHPDSLDLKAVQKRPHSLLSPPSLSQERMWLLHQLDSGGTAYSVVGTARLRGTLSVKNAEASLRAIVERHEALRTTFEQEDGQLRQRVLAPEFHLERIDLTTVPSVRQDEEARRQIRSLIARPFDFRFGPVFRATLFHLDKEHHLLLLDLPHLNSDAWSLSVLLEEFITGYEAGLNGQQPVLPPLPVQYRDYAAWQREWLQGDGLEELRAYWRSQLRQLAPLALPIDLPRPALMGFTGASVSYVLPAPLIARLRNLARQHDATLFMLLLTVFKVLLMRWSGTDDIAVGTPVAGRQTPGIERLIGVFVNTLVMRTDLSGQPSFRTALARVRKVAIEAFAHQDMPFAQLVADLQPSRDLSRSPLVQVMFNHINVPMPRQQIKNLELSYLEFDREGAQFDLSCTVTELPGEERLTLEYSTALFKRSSIEQLLSRFVRLLEAVVVDPDQEIGELPFVSPNELQLLQCWRGERTPAPNETIHGLFEAQVRLIPQHTALRFKNQTLRYGELNTAANQLARQLRQLGVGSETVVAVYLSRSPRAIIALLAVLKAGGAYLPLDPAQPAARLREVLAHAAPLVVLSTHDLRPQLTDSPVPVIYLDHAAHSTESEAGENLDLLCSPEQLANVLYTSGSTGQPKGVLGVHRGVVHRLRWMWETYPFSQGEVCCQKTSLGFVDSVWEVFGPLLAGIPLIIVPDEVVRDPPALLELLGREEVTRIVLVPSLLRALLNTGPTQHQLPRLMLWSSSGETLTADLASQFYRNFPQARLLNLYGSTEVTADATWTEVRPQNEDGFVPVGQPLRGTQVYVVDAHLRVLPPGLAGELLIGGHGLARGYHRQPHLTAERFLDSPGDAGRVYRSGDRAVFLPDGMLRILGRLDRQVKIRGVRIELEDVESVLLGHPQIRSCAVTLSQDEEAELIAYMTAQPPLGAAELRRYLAERVTAPLIPARMVFLDELPLTASGKLDRERLSTSLPEAPRSAAPARTPLELQVAALWGALLEVPPESIGLHDNFFNLGGHSLLAARLMAQIESAFGVRIPLTALFQEPTVAALTRHLEPEAVPLPPQVIPLQPGGSELPLFCIPGIGGQIASIRELAAAMAPEQPVYGLDAPGTNKQITPVQSVVALADSYLPALRQVQPHGPYFLCGHSFGGLIAYELARQLQQAGETVGLVMLLDTYTPRPQQVSPFLWLQALYRAGSDELRAAWQQPREYTRKNLRRLRTAGRSVVRRWKRHQSMTTPGDVPAWSAASVQASLQAAARYHAAPLQAPVVLLKARDRWLIEPLFTWEDVTRRPVDVKTVGGNHANMVGSEHAEALAVVLKQELSRARQRLDSLSDHFSN</sequence>
<dbReference type="Pfam" id="PF00501">
    <property type="entry name" value="AMP-binding"/>
    <property type="match status" value="1"/>
</dbReference>
<dbReference type="Gene3D" id="3.30.559.10">
    <property type="entry name" value="Chloramphenicol acetyltransferase-like domain"/>
    <property type="match status" value="1"/>
</dbReference>
<dbReference type="InterPro" id="IPR009081">
    <property type="entry name" value="PP-bd_ACP"/>
</dbReference>
<feature type="domain" description="Carrier" evidence="5">
    <location>
        <begin position="23"/>
        <end position="98"/>
    </location>
</feature>
<dbReference type="InterPro" id="IPR006162">
    <property type="entry name" value="Ppantetheine_attach_site"/>
</dbReference>
<dbReference type="NCBIfam" id="TIGR01733">
    <property type="entry name" value="AA-adenyl-dom"/>
    <property type="match status" value="1"/>
</dbReference>
<dbReference type="Proteomes" id="UP000603865">
    <property type="component" value="Unassembled WGS sequence"/>
</dbReference>
<dbReference type="Gene3D" id="1.10.1200.10">
    <property type="entry name" value="ACP-like"/>
    <property type="match status" value="2"/>
</dbReference>
<dbReference type="GO" id="GO:0043041">
    <property type="term" value="P:amino acid activation for nonribosomal peptide biosynthetic process"/>
    <property type="evidence" value="ECO:0007669"/>
    <property type="project" value="TreeGrafter"/>
</dbReference>
<protein>
    <recommendedName>
        <fullName evidence="5">Carrier domain-containing protein</fullName>
    </recommendedName>
</protein>
<dbReference type="FunFam" id="3.40.50.980:FF:000001">
    <property type="entry name" value="Non-ribosomal peptide synthetase"/>
    <property type="match status" value="1"/>
</dbReference>
<evidence type="ECO:0000313" key="7">
    <source>
        <dbReference type="Proteomes" id="UP000603865"/>
    </source>
</evidence>
<dbReference type="PANTHER" id="PTHR45527">
    <property type="entry name" value="NONRIBOSOMAL PEPTIDE SYNTHETASE"/>
    <property type="match status" value="1"/>
</dbReference>
<dbReference type="GO" id="GO:0009239">
    <property type="term" value="P:enterobactin biosynthetic process"/>
    <property type="evidence" value="ECO:0007669"/>
    <property type="project" value="TreeGrafter"/>
</dbReference>
<accession>A0A918FC63</accession>
<comment type="caution">
    <text evidence="6">The sequence shown here is derived from an EMBL/GenBank/DDBJ whole genome shotgun (WGS) entry which is preliminary data.</text>
</comment>
<dbReference type="SUPFAM" id="SSF47336">
    <property type="entry name" value="ACP-like"/>
    <property type="match status" value="2"/>
</dbReference>
<dbReference type="InterPro" id="IPR001031">
    <property type="entry name" value="Thioesterase"/>
</dbReference>
<keyword evidence="4" id="KW-0175">Coiled coil</keyword>
<dbReference type="SUPFAM" id="SSF53474">
    <property type="entry name" value="alpha/beta-Hydrolases"/>
    <property type="match status" value="1"/>
</dbReference>
<dbReference type="Pfam" id="PF00668">
    <property type="entry name" value="Condensation"/>
    <property type="match status" value="1"/>
</dbReference>
<evidence type="ECO:0000259" key="5">
    <source>
        <dbReference type="PROSITE" id="PS50075"/>
    </source>
</evidence>
<dbReference type="InterPro" id="IPR025110">
    <property type="entry name" value="AMP-bd_C"/>
</dbReference>
<dbReference type="RefSeq" id="WP_189091940.1">
    <property type="nucleotide sequence ID" value="NZ_BMQL01000025.1"/>
</dbReference>
<evidence type="ECO:0000256" key="3">
    <source>
        <dbReference type="ARBA" id="ARBA00022553"/>
    </source>
</evidence>
<dbReference type="InterPro" id="IPR020802">
    <property type="entry name" value="TesA-like"/>
</dbReference>
<dbReference type="FunFam" id="3.40.50.12780:FF:000012">
    <property type="entry name" value="Non-ribosomal peptide synthetase"/>
    <property type="match status" value="1"/>
</dbReference>
<dbReference type="GO" id="GO:0047527">
    <property type="term" value="F:2,3-dihydroxybenzoate-serine ligase activity"/>
    <property type="evidence" value="ECO:0007669"/>
    <property type="project" value="TreeGrafter"/>
</dbReference>
<reference evidence="6" key="1">
    <citation type="journal article" date="2014" name="Int. J. Syst. Evol. Microbiol.">
        <title>Complete genome sequence of Corynebacterium casei LMG S-19264T (=DSM 44701T), isolated from a smear-ripened cheese.</title>
        <authorList>
            <consortium name="US DOE Joint Genome Institute (JGI-PGF)"/>
            <person name="Walter F."/>
            <person name="Albersmeier A."/>
            <person name="Kalinowski J."/>
            <person name="Ruckert C."/>
        </authorList>
    </citation>
    <scope>NUCLEOTIDE SEQUENCE</scope>
    <source>
        <strain evidence="6">JCM 31311</strain>
    </source>
</reference>
<comment type="cofactor">
    <cofactor evidence="1">
        <name>pantetheine 4'-phosphate</name>
        <dbReference type="ChEBI" id="CHEBI:47942"/>
    </cofactor>
</comment>
<name>A0A918FC63_9DEIO</name>
<evidence type="ECO:0000256" key="1">
    <source>
        <dbReference type="ARBA" id="ARBA00001957"/>
    </source>
</evidence>
<dbReference type="PROSITE" id="PS00012">
    <property type="entry name" value="PHOSPHOPANTETHEINE"/>
    <property type="match status" value="1"/>
</dbReference>
<dbReference type="PANTHER" id="PTHR45527:SF1">
    <property type="entry name" value="FATTY ACID SYNTHASE"/>
    <property type="match status" value="1"/>
</dbReference>
<dbReference type="Gene3D" id="3.40.50.1820">
    <property type="entry name" value="alpha/beta hydrolase"/>
    <property type="match status" value="1"/>
</dbReference>
<dbReference type="InterPro" id="IPR023213">
    <property type="entry name" value="CAT-like_dom_sf"/>
</dbReference>
<dbReference type="GO" id="GO:0005829">
    <property type="term" value="C:cytosol"/>
    <property type="evidence" value="ECO:0007669"/>
    <property type="project" value="TreeGrafter"/>
</dbReference>
<dbReference type="InterPro" id="IPR001242">
    <property type="entry name" value="Condensation_dom"/>
</dbReference>
<evidence type="ECO:0000313" key="6">
    <source>
        <dbReference type="EMBL" id="GGR20807.1"/>
    </source>
</evidence>
<dbReference type="PROSITE" id="PS50075">
    <property type="entry name" value="CARRIER"/>
    <property type="match status" value="2"/>
</dbReference>
<feature type="domain" description="Carrier" evidence="5">
    <location>
        <begin position="1074"/>
        <end position="1151"/>
    </location>
</feature>
<dbReference type="SUPFAM" id="SSF52777">
    <property type="entry name" value="CoA-dependent acyltransferases"/>
    <property type="match status" value="2"/>
</dbReference>
<dbReference type="InterPro" id="IPR010071">
    <property type="entry name" value="AA_adenyl_dom"/>
</dbReference>
<dbReference type="CDD" id="cd05930">
    <property type="entry name" value="A_NRPS"/>
    <property type="match status" value="1"/>
</dbReference>
<dbReference type="EMBL" id="BMQL01000025">
    <property type="protein sequence ID" value="GGR20807.1"/>
    <property type="molecule type" value="Genomic_DNA"/>
</dbReference>
<dbReference type="FunFam" id="1.10.1200.10:FF:000005">
    <property type="entry name" value="Nonribosomal peptide synthetase 1"/>
    <property type="match status" value="1"/>
</dbReference>
<dbReference type="InterPro" id="IPR020845">
    <property type="entry name" value="AMP-binding_CS"/>
</dbReference>
<keyword evidence="2" id="KW-0596">Phosphopantetheine</keyword>
<dbReference type="Pfam" id="PF00975">
    <property type="entry name" value="Thioesterase"/>
    <property type="match status" value="1"/>
</dbReference>
<dbReference type="InterPro" id="IPR029058">
    <property type="entry name" value="AB_hydrolase_fold"/>
</dbReference>
<keyword evidence="7" id="KW-1185">Reference proteome</keyword>
<dbReference type="InterPro" id="IPR020806">
    <property type="entry name" value="PKS_PP-bd"/>
</dbReference>
<dbReference type="InterPro" id="IPR042099">
    <property type="entry name" value="ANL_N_sf"/>
</dbReference>
<evidence type="ECO:0000256" key="2">
    <source>
        <dbReference type="ARBA" id="ARBA00022450"/>
    </source>
</evidence>
<dbReference type="Gene3D" id="3.30.559.30">
    <property type="entry name" value="Nonribosomal peptide synthetase, condensation domain"/>
    <property type="match status" value="1"/>
</dbReference>
<reference evidence="6" key="2">
    <citation type="submission" date="2020-09" db="EMBL/GenBank/DDBJ databases">
        <authorList>
            <person name="Sun Q."/>
            <person name="Ohkuma M."/>
        </authorList>
    </citation>
    <scope>NUCLEOTIDE SEQUENCE</scope>
    <source>
        <strain evidence="6">JCM 31311</strain>
    </source>
</reference>
<dbReference type="PROSITE" id="PS00455">
    <property type="entry name" value="AMP_BINDING"/>
    <property type="match status" value="1"/>
</dbReference>
<dbReference type="SUPFAM" id="SSF56801">
    <property type="entry name" value="Acetyl-CoA synthetase-like"/>
    <property type="match status" value="1"/>
</dbReference>
<dbReference type="Pfam" id="PF00550">
    <property type="entry name" value="PP-binding"/>
    <property type="match status" value="2"/>
</dbReference>
<dbReference type="GO" id="GO:0031177">
    <property type="term" value="F:phosphopantetheine binding"/>
    <property type="evidence" value="ECO:0007669"/>
    <property type="project" value="InterPro"/>
</dbReference>
<dbReference type="SMART" id="SM00823">
    <property type="entry name" value="PKS_PP"/>
    <property type="match status" value="2"/>
</dbReference>
<organism evidence="6 7">
    <name type="scientific">Deinococcus ruber</name>
    <dbReference type="NCBI Taxonomy" id="1848197"/>
    <lineage>
        <taxon>Bacteria</taxon>
        <taxon>Thermotogati</taxon>
        <taxon>Deinococcota</taxon>
        <taxon>Deinococci</taxon>
        <taxon>Deinococcales</taxon>
        <taxon>Deinococcaceae</taxon>
        <taxon>Deinococcus</taxon>
    </lineage>
</organism>
<feature type="coiled-coil region" evidence="4">
    <location>
        <begin position="1401"/>
        <end position="1428"/>
    </location>
</feature>
<dbReference type="InterPro" id="IPR045851">
    <property type="entry name" value="AMP-bd_C_sf"/>
</dbReference>
<dbReference type="Gene3D" id="3.30.300.30">
    <property type="match status" value="1"/>
</dbReference>
<dbReference type="Gene3D" id="3.40.50.12780">
    <property type="entry name" value="N-terminal domain of ligase-like"/>
    <property type="match status" value="1"/>
</dbReference>
<evidence type="ECO:0000256" key="4">
    <source>
        <dbReference type="SAM" id="Coils"/>
    </source>
</evidence>
<dbReference type="InterPro" id="IPR036736">
    <property type="entry name" value="ACP-like_sf"/>
</dbReference>
<gene>
    <name evidence="6" type="ORF">GCM10008957_36490</name>
</gene>
<keyword evidence="3" id="KW-0597">Phosphoprotein</keyword>
<dbReference type="SMART" id="SM00824">
    <property type="entry name" value="PKS_TE"/>
    <property type="match status" value="1"/>
</dbReference>
<dbReference type="CDD" id="cd19531">
    <property type="entry name" value="LCL_NRPS-like"/>
    <property type="match status" value="1"/>
</dbReference>
<dbReference type="GO" id="GO:0009366">
    <property type="term" value="C:enterobactin synthetase complex"/>
    <property type="evidence" value="ECO:0007669"/>
    <property type="project" value="TreeGrafter"/>
</dbReference>